<protein>
    <submittedName>
        <fullName evidence="1">Uncharacterized protein</fullName>
    </submittedName>
</protein>
<evidence type="ECO:0000313" key="1">
    <source>
        <dbReference type="EMBL" id="MEY2251993.1"/>
    </source>
</evidence>
<evidence type="ECO:0000313" key="2">
    <source>
        <dbReference type="Proteomes" id="UP001562178"/>
    </source>
</evidence>
<dbReference type="RefSeq" id="WP_369460249.1">
    <property type="nucleotide sequence ID" value="NZ_JBGBDC010000005.1"/>
</dbReference>
<dbReference type="Proteomes" id="UP001562178">
    <property type="component" value="Unassembled WGS sequence"/>
</dbReference>
<keyword evidence="2" id="KW-1185">Reference proteome</keyword>
<accession>A0ABV4B392</accession>
<dbReference type="EMBL" id="JBGBDC010000005">
    <property type="protein sequence ID" value="MEY2251993.1"/>
    <property type="molecule type" value="Genomic_DNA"/>
</dbReference>
<proteinExistence type="predicted"/>
<comment type="caution">
    <text evidence="1">The sequence shown here is derived from an EMBL/GenBank/DDBJ whole genome shotgun (WGS) entry which is preliminary data.</text>
</comment>
<organism evidence="1 2">
    <name type="scientific">Comamonas sediminis</name>
    <dbReference type="NCBI Taxonomy" id="1783360"/>
    <lineage>
        <taxon>Bacteria</taxon>
        <taxon>Pseudomonadati</taxon>
        <taxon>Pseudomonadota</taxon>
        <taxon>Betaproteobacteria</taxon>
        <taxon>Burkholderiales</taxon>
        <taxon>Comamonadaceae</taxon>
        <taxon>Comamonas</taxon>
    </lineage>
</organism>
<reference evidence="1 2" key="1">
    <citation type="journal article" date="2016" name="Int. J. Syst. Evol. Microbiol.">
        <title>Description of Comamonas sediminis sp. nov., isolated from lagoon sediments.</title>
        <authorList>
            <person name="Subhash Y."/>
            <person name="Bang J.J."/>
            <person name="You T.H."/>
            <person name="Lee S.S."/>
        </authorList>
    </citation>
    <scope>NUCLEOTIDE SEQUENCE [LARGE SCALE GENOMIC DNA]</scope>
    <source>
        <strain evidence="1 2">JCM 31169</strain>
    </source>
</reference>
<name>A0ABV4B392_9BURK</name>
<gene>
    <name evidence="1" type="ORF">AB7A72_13330</name>
</gene>
<sequence length="199" mass="22203">MKTSDPVIEIRRQHRIVNGYIAVPGLVVTHSDFLEVAELFKSISHSQREYFILRIPNGAAADVRYISLRCWNDSDVQCDFSKITLNEFSAILPFSGFAAELVFGKNTAEPFLNLPVAGLIEEAWPCSVQVNGKTIGKELKPQTAYLAAPKHIFYMLALIFEEFAKRESVPILKLEQSAAGGGVGMPSYELEFRKANFSE</sequence>